<evidence type="ECO:0000256" key="1">
    <source>
        <dbReference type="SAM" id="MobiDB-lite"/>
    </source>
</evidence>
<dbReference type="EMBL" id="CP053985">
    <property type="protein sequence ID" value="QKH39397.1"/>
    <property type="molecule type" value="Genomic_DNA"/>
</dbReference>
<gene>
    <name evidence="2" type="ORF">FOC84_32450</name>
</gene>
<sequence>MLLFSSHEQGFMLGHMMGSKGESPVKQRRETLIDGSGFFCARREKKRLPEGSRAKTAGKLGLARA</sequence>
<organism evidence="2 3">
    <name type="scientific">Achromobacter pestifer</name>
    <dbReference type="NCBI Taxonomy" id="1353889"/>
    <lineage>
        <taxon>Bacteria</taxon>
        <taxon>Pseudomonadati</taxon>
        <taxon>Pseudomonadota</taxon>
        <taxon>Betaproteobacteria</taxon>
        <taxon>Burkholderiales</taxon>
        <taxon>Alcaligenaceae</taxon>
        <taxon>Achromobacter</taxon>
    </lineage>
</organism>
<dbReference type="KEGG" id="apes:FOC84_32450"/>
<keyword evidence="3" id="KW-1185">Reference proteome</keyword>
<proteinExistence type="predicted"/>
<accession>A0A7D4HV72</accession>
<name>A0A7D4HV72_9BURK</name>
<evidence type="ECO:0000313" key="2">
    <source>
        <dbReference type="EMBL" id="QKH39397.1"/>
    </source>
</evidence>
<feature type="region of interest" description="Disordered" evidence="1">
    <location>
        <begin position="46"/>
        <end position="65"/>
    </location>
</feature>
<protein>
    <submittedName>
        <fullName evidence="2">Uncharacterized protein</fullName>
    </submittedName>
</protein>
<dbReference type="Proteomes" id="UP000500970">
    <property type="component" value="Chromosome"/>
</dbReference>
<dbReference type="AlphaFoldDB" id="A0A7D4HV72"/>
<dbReference type="RefSeq" id="WP_173149598.1">
    <property type="nucleotide sequence ID" value="NZ_CP053985.1"/>
</dbReference>
<evidence type="ECO:0000313" key="3">
    <source>
        <dbReference type="Proteomes" id="UP000500970"/>
    </source>
</evidence>
<reference evidence="2 3" key="1">
    <citation type="submission" date="2020-05" db="EMBL/GenBank/DDBJ databases">
        <title>FDA dAtabase for Regulatory Grade micrObial Sequences (FDA-ARGOS): Supporting development and validation of Infectious Disease Dx tests.</title>
        <authorList>
            <person name="Sproer C."/>
            <person name="Gronow S."/>
            <person name="Severitt S."/>
            <person name="Schroder I."/>
            <person name="Tallon L."/>
            <person name="Sadzewicz L."/>
            <person name="Zhao X."/>
            <person name="Vavikolanu K."/>
            <person name="Mehta A."/>
            <person name="Aluvathingal J."/>
            <person name="Nadendla S."/>
            <person name="Myers T."/>
            <person name="Yan Y."/>
            <person name="Sichtig H."/>
        </authorList>
    </citation>
    <scope>NUCLEOTIDE SEQUENCE [LARGE SCALE GENOMIC DNA]</scope>
    <source>
        <strain evidence="2 3">FDAARGOS_790</strain>
    </source>
</reference>